<dbReference type="FunFam" id="1.10.472.10:FF:000093">
    <property type="entry name" value="Predicted protein"/>
    <property type="match status" value="1"/>
</dbReference>
<evidence type="ECO:0000313" key="3">
    <source>
        <dbReference type="EMBL" id="KAK1733938.1"/>
    </source>
</evidence>
<feature type="compositionally biased region" description="Basic residues" evidence="1">
    <location>
        <begin position="449"/>
        <end position="461"/>
    </location>
</feature>
<reference evidence="3" key="1">
    <citation type="submission" date="2023-06" db="EMBL/GenBank/DDBJ databases">
        <title>Survivors Of The Sea: Transcriptome response of Skeletonema marinoi to long-term dormancy.</title>
        <authorList>
            <person name="Pinder M.I.M."/>
            <person name="Kourtchenko O."/>
            <person name="Robertson E.K."/>
            <person name="Larsson T."/>
            <person name="Maumus F."/>
            <person name="Osuna-Cruz C.M."/>
            <person name="Vancaester E."/>
            <person name="Stenow R."/>
            <person name="Vandepoele K."/>
            <person name="Ploug H."/>
            <person name="Bruchert V."/>
            <person name="Godhe A."/>
            <person name="Topel M."/>
        </authorList>
    </citation>
    <scope>NUCLEOTIDE SEQUENCE</scope>
    <source>
        <strain evidence="3">R05AC</strain>
    </source>
</reference>
<name>A0AAD8XV08_9STRA</name>
<feature type="domain" description="Cyclin N-terminal" evidence="2">
    <location>
        <begin position="77"/>
        <end position="206"/>
    </location>
</feature>
<dbReference type="Proteomes" id="UP001224775">
    <property type="component" value="Unassembled WGS sequence"/>
</dbReference>
<comment type="caution">
    <text evidence="3">The sequence shown here is derived from an EMBL/GenBank/DDBJ whole genome shotgun (WGS) entry which is preliminary data.</text>
</comment>
<dbReference type="InterPro" id="IPR006671">
    <property type="entry name" value="Cyclin_N"/>
</dbReference>
<evidence type="ECO:0000256" key="1">
    <source>
        <dbReference type="SAM" id="MobiDB-lite"/>
    </source>
</evidence>
<dbReference type="AlphaFoldDB" id="A0AAD8XV08"/>
<organism evidence="3 4">
    <name type="scientific">Skeletonema marinoi</name>
    <dbReference type="NCBI Taxonomy" id="267567"/>
    <lineage>
        <taxon>Eukaryota</taxon>
        <taxon>Sar</taxon>
        <taxon>Stramenopiles</taxon>
        <taxon>Ochrophyta</taxon>
        <taxon>Bacillariophyta</taxon>
        <taxon>Coscinodiscophyceae</taxon>
        <taxon>Thalassiosirophycidae</taxon>
        <taxon>Thalassiosirales</taxon>
        <taxon>Skeletonemataceae</taxon>
        <taxon>Skeletonema</taxon>
        <taxon>Skeletonema marinoi-dohrnii complex</taxon>
    </lineage>
</organism>
<sequence>MNTMLVSPHFDEVEPMQEIEVISSGGYDNITTTCSSTSSPIISSVMTFPPRADSAETIEKNRQKSEDAMQALLAMVEKERTIPPIDYDHNSPAGNAVNNIDRQKMCEWYYEMADFLKIDRSTASRSMMLLDRFMAASTHSHVAAAARQNRDQYQLFALTSLFITIKLFERLNIQAEHVSYLSRGRYGPQEIIKMEIVMLAALQWKVSEASKVDYVDIIMNYIIPRMENCSYVMRSSELLEKIKELALLQIQLSDFEASFSSRRQSIVAFAAVCNAFETKKAGMSQSNKEAFYDCIKSVMRIMSLSDSSGRDELGSTIQELRFTVDPQAAAMSDDATTNAIYREHDAPSHTTEDVEDFASSPIDCALESMESFSMSSFLCCGASTPITQPPKELTVVRNSSSSSSSSDDDCNDDHHNRCNAFDNFSLTNCYSFDSSTSFESVDLKSNNKKGTFKPISSKKKKESTTSRSPTSIAMMLRGL</sequence>
<dbReference type="PANTHER" id="PTHR10177">
    <property type="entry name" value="CYCLINS"/>
    <property type="match status" value="1"/>
</dbReference>
<dbReference type="Gene3D" id="1.10.472.10">
    <property type="entry name" value="Cyclin-like"/>
    <property type="match status" value="2"/>
</dbReference>
<dbReference type="InterPro" id="IPR039361">
    <property type="entry name" value="Cyclin"/>
</dbReference>
<proteinExistence type="predicted"/>
<evidence type="ECO:0000313" key="4">
    <source>
        <dbReference type="Proteomes" id="UP001224775"/>
    </source>
</evidence>
<dbReference type="EMBL" id="JATAAI010000043">
    <property type="protein sequence ID" value="KAK1733938.1"/>
    <property type="molecule type" value="Genomic_DNA"/>
</dbReference>
<keyword evidence="4" id="KW-1185">Reference proteome</keyword>
<accession>A0AAD8XV08</accession>
<dbReference type="SUPFAM" id="SSF47954">
    <property type="entry name" value="Cyclin-like"/>
    <property type="match status" value="1"/>
</dbReference>
<feature type="region of interest" description="Disordered" evidence="1">
    <location>
        <begin position="449"/>
        <end position="471"/>
    </location>
</feature>
<dbReference type="InterPro" id="IPR036915">
    <property type="entry name" value="Cyclin-like_sf"/>
</dbReference>
<protein>
    <submittedName>
        <fullName evidence="3">Cyclin family protein</fullName>
    </submittedName>
</protein>
<evidence type="ECO:0000259" key="2">
    <source>
        <dbReference type="Pfam" id="PF00134"/>
    </source>
</evidence>
<gene>
    <name evidence="3" type="ORF">QTG54_015465</name>
</gene>
<dbReference type="Pfam" id="PF00134">
    <property type="entry name" value="Cyclin_N"/>
    <property type="match status" value="1"/>
</dbReference>